<proteinExistence type="predicted"/>
<dbReference type="EMBL" id="HBIB01026793">
    <property type="protein sequence ID" value="CAE0255104.1"/>
    <property type="molecule type" value="Transcribed_RNA"/>
</dbReference>
<dbReference type="GO" id="GO:0006357">
    <property type="term" value="P:regulation of transcription by RNA polymerase II"/>
    <property type="evidence" value="ECO:0007669"/>
    <property type="project" value="InterPro"/>
</dbReference>
<gene>
    <name evidence="2" type="ORF">PBIL07802_LOCUS17356</name>
</gene>
<sequence>MEAASMSDSEGEDNIIAKLPKKQPKAESASESSLTINPEVEEPLAEPSHCGTYCDKDLVGRGFWLCTREELPGLDVVEGNMKEEVFRENVDKGFNVIEDLCDAVNGSITAKHSAMLLYRRLYVIRHMEAPEYLDFAVAAIFASLKIEETPRKADYVFKKMRDMGDRLYKEVSVQDLDFSEWKGKLLERERQLLAATEFDTVIEHPLPHLKELWEKLDELEFQEELKRKIQQWSTNFLNDSYRTDALLLAPPRVVAGSALLLALLCNNAMPTGDEVDPYAVLDLPKAMVEEICHALIDFYEQPDSDRD</sequence>
<dbReference type="AlphaFoldDB" id="A0A7S3DE84"/>
<dbReference type="InterPro" id="IPR036915">
    <property type="entry name" value="Cyclin-like_sf"/>
</dbReference>
<protein>
    <recommendedName>
        <fullName evidence="3">Cyclin N-terminal domain-containing protein</fullName>
    </recommendedName>
</protein>
<evidence type="ECO:0000256" key="1">
    <source>
        <dbReference type="SAM" id="MobiDB-lite"/>
    </source>
</evidence>
<accession>A0A7S3DE84</accession>
<dbReference type="Gene3D" id="1.10.472.10">
    <property type="entry name" value="Cyclin-like"/>
    <property type="match status" value="2"/>
</dbReference>
<dbReference type="SUPFAM" id="SSF47954">
    <property type="entry name" value="Cyclin-like"/>
    <property type="match status" value="2"/>
</dbReference>
<dbReference type="InterPro" id="IPR043198">
    <property type="entry name" value="Cyclin/Ssn8"/>
</dbReference>
<feature type="region of interest" description="Disordered" evidence="1">
    <location>
        <begin position="1"/>
        <end position="47"/>
    </location>
</feature>
<dbReference type="GO" id="GO:0016538">
    <property type="term" value="F:cyclin-dependent protein serine/threonine kinase regulator activity"/>
    <property type="evidence" value="ECO:0007669"/>
    <property type="project" value="InterPro"/>
</dbReference>
<dbReference type="CDD" id="cd20546">
    <property type="entry name" value="CYCLIN_SpCG1C_ScCTK2-like_rpt2"/>
    <property type="match status" value="1"/>
</dbReference>
<evidence type="ECO:0008006" key="3">
    <source>
        <dbReference type="Google" id="ProtNLM"/>
    </source>
</evidence>
<evidence type="ECO:0000313" key="2">
    <source>
        <dbReference type="EMBL" id="CAE0255104.1"/>
    </source>
</evidence>
<organism evidence="2">
    <name type="scientific">Palpitomonas bilix</name>
    <dbReference type="NCBI Taxonomy" id="652834"/>
    <lineage>
        <taxon>Eukaryota</taxon>
        <taxon>Eukaryota incertae sedis</taxon>
    </lineage>
</organism>
<name>A0A7S3DE84_9EUKA</name>
<reference evidence="2" key="1">
    <citation type="submission" date="2021-01" db="EMBL/GenBank/DDBJ databases">
        <authorList>
            <person name="Corre E."/>
            <person name="Pelletier E."/>
            <person name="Niang G."/>
            <person name="Scheremetjew M."/>
            <person name="Finn R."/>
            <person name="Kale V."/>
            <person name="Holt S."/>
            <person name="Cochrane G."/>
            <person name="Meng A."/>
            <person name="Brown T."/>
            <person name="Cohen L."/>
        </authorList>
    </citation>
    <scope>NUCLEOTIDE SEQUENCE</scope>
    <source>
        <strain evidence="2">NIES-2562</strain>
    </source>
</reference>
<dbReference type="PANTHER" id="PTHR10026">
    <property type="entry name" value="CYCLIN"/>
    <property type="match status" value="1"/>
</dbReference>